<dbReference type="InterPro" id="IPR027417">
    <property type="entry name" value="P-loop_NTPase"/>
</dbReference>
<feature type="domain" description="TrmE-type G" evidence="8">
    <location>
        <begin position="223"/>
        <end position="382"/>
    </location>
</feature>
<evidence type="ECO:0000256" key="4">
    <source>
        <dbReference type="ARBA" id="ARBA00022958"/>
    </source>
</evidence>
<dbReference type="InterPro" id="IPR005225">
    <property type="entry name" value="Small_GTP-bd"/>
</dbReference>
<dbReference type="Gene3D" id="3.40.50.300">
    <property type="entry name" value="P-loop containing nucleotide triphosphate hydrolases"/>
    <property type="match status" value="1"/>
</dbReference>
<evidence type="ECO:0000256" key="3">
    <source>
        <dbReference type="ARBA" id="ARBA00022741"/>
    </source>
</evidence>
<comment type="caution">
    <text evidence="9">The sequence shown here is derived from an EMBL/GenBank/DDBJ whole genome shotgun (WGS) entry which is preliminary data.</text>
</comment>
<dbReference type="Gene3D" id="1.20.120.430">
    <property type="entry name" value="tRNA modification GTPase MnmE domain 2"/>
    <property type="match status" value="1"/>
</dbReference>
<dbReference type="InterPro" id="IPR004520">
    <property type="entry name" value="GTPase_MnmE"/>
</dbReference>
<dbReference type="InterPro" id="IPR027266">
    <property type="entry name" value="TrmE/GcvT-like"/>
</dbReference>
<evidence type="ECO:0000313" key="10">
    <source>
        <dbReference type="Proteomes" id="UP001272515"/>
    </source>
</evidence>
<keyword evidence="6" id="KW-0460">Magnesium</keyword>
<reference evidence="9 10" key="1">
    <citation type="submission" date="2023-10" db="EMBL/GenBank/DDBJ databases">
        <title>Veillonella sp. nov., isolated from a pig farm feces dump.</title>
        <authorList>
            <person name="Chang Y.-H."/>
        </authorList>
    </citation>
    <scope>NUCLEOTIDE SEQUENCE [LARGE SCALE GENOMIC DNA]</scope>
    <source>
        <strain evidence="9 10">YH-vei2233</strain>
    </source>
</reference>
<feature type="binding site" evidence="6">
    <location>
        <position position="257"/>
    </location>
    <ligand>
        <name>K(+)</name>
        <dbReference type="ChEBI" id="CHEBI:29103"/>
    </ligand>
</feature>
<dbReference type="Gene3D" id="3.30.1360.120">
    <property type="entry name" value="Probable tRNA modification gtpase trme, domain 1"/>
    <property type="match status" value="1"/>
</dbReference>
<comment type="function">
    <text evidence="6">Exhibits a very high intrinsic GTPase hydrolysis rate. Involved in the addition of a carboxymethylaminomethyl (cmnm) group at the wobble position (U34) of certain tRNAs, forming tRNA-cmnm(5)s(2)U34.</text>
</comment>
<dbReference type="InterPro" id="IPR031168">
    <property type="entry name" value="G_TrmE"/>
</dbReference>
<evidence type="ECO:0000259" key="8">
    <source>
        <dbReference type="PROSITE" id="PS51709"/>
    </source>
</evidence>
<feature type="binding site" evidence="6">
    <location>
        <position position="258"/>
    </location>
    <ligand>
        <name>Mg(2+)</name>
        <dbReference type="ChEBI" id="CHEBI:18420"/>
    </ligand>
</feature>
<dbReference type="InterPro" id="IPR006073">
    <property type="entry name" value="GTP-bd"/>
</dbReference>
<keyword evidence="6" id="KW-0378">Hydrolase</keyword>
<keyword evidence="2 6" id="KW-0819">tRNA processing</keyword>
<dbReference type="RefSeq" id="WP_317329551.1">
    <property type="nucleotide sequence ID" value="NZ_JAWJZA010000015.1"/>
</dbReference>
<evidence type="ECO:0000256" key="7">
    <source>
        <dbReference type="RuleBase" id="RU003313"/>
    </source>
</evidence>
<accession>A0ABU3Z750</accession>
<evidence type="ECO:0000256" key="2">
    <source>
        <dbReference type="ARBA" id="ARBA00022694"/>
    </source>
</evidence>
<keyword evidence="4 6" id="KW-0630">Potassium</keyword>
<comment type="similarity">
    <text evidence="1 6 7">Belongs to the TRAFAC class TrmE-Era-EngA-EngB-Septin-like GTPase superfamily. TrmE GTPase family.</text>
</comment>
<comment type="subcellular location">
    <subcellularLocation>
        <location evidence="6">Cytoplasm</location>
    </subcellularLocation>
</comment>
<evidence type="ECO:0000256" key="1">
    <source>
        <dbReference type="ARBA" id="ARBA00011043"/>
    </source>
</evidence>
<keyword evidence="5 6" id="KW-0342">GTP-binding</keyword>
<keyword evidence="10" id="KW-1185">Reference proteome</keyword>
<sequence length="461" mass="49946">MYIDDTIAAIATPPGIGGVGIIRVSGKQAFAIVDSIFESSGSLPLMDRPNKTVQYGHIVDPSTKKTLDEVILLLMQGPHSYTAEDVVEIQCHGGIVSIRSILSLLLAYDVRLAEAGEFTKRAFLNGRIDLTQAEAIIDIIDAKTEDSLTLAVSQLDGTVSNFVKDLREQLIAMIAHLEVTIDYPEEDIEEVTSHEVGEQLKPIAQQMDELLATAQSGRLIRDGILAVIVGRPNAGKSSLMNALLRENRAIVTDIPGTTRDSIEEFMNIEGISLRLVDTAGIRETEDTVEALGVEKARQYLDKADIVLCVIDGSTELSPEEIDILKSTAGRNTIVLLNKSDVNQVITVADIEAHGTFTAVESISAAQGEGTVVLSKWVKELVYGGQVSGNHDTMISNVRHISLMEDARSQIQQALDSIDSGMPVDFVATDLRGAWEALGEITGDSLRESMVDELFSRFCLGK</sequence>
<feature type="binding site" evidence="6">
    <location>
        <position position="461"/>
    </location>
    <ligand>
        <name>(6S)-5-formyl-5,6,7,8-tetrahydrofolate</name>
        <dbReference type="ChEBI" id="CHEBI:57457"/>
    </ligand>
</feature>
<dbReference type="NCBIfam" id="TIGR00231">
    <property type="entry name" value="small_GTP"/>
    <property type="match status" value="1"/>
</dbReference>
<dbReference type="EMBL" id="JAWJZB010000002">
    <property type="protein sequence ID" value="MDV5087728.1"/>
    <property type="molecule type" value="Genomic_DNA"/>
</dbReference>
<feature type="binding site" evidence="6">
    <location>
        <position position="127"/>
    </location>
    <ligand>
        <name>(6S)-5-formyl-5,6,7,8-tetrahydrofolate</name>
        <dbReference type="ChEBI" id="CHEBI:57457"/>
    </ligand>
</feature>
<feature type="binding site" evidence="6">
    <location>
        <position position="237"/>
    </location>
    <ligand>
        <name>Mg(2+)</name>
        <dbReference type="ChEBI" id="CHEBI:18420"/>
    </ligand>
</feature>
<comment type="caution">
    <text evidence="6">Lacks conserved residue(s) required for the propagation of feature annotation.</text>
</comment>
<dbReference type="PANTHER" id="PTHR42714:SF2">
    <property type="entry name" value="TRNA MODIFICATION GTPASE GTPBP3, MITOCHONDRIAL"/>
    <property type="match status" value="1"/>
</dbReference>
<keyword evidence="3 6" id="KW-0547">Nucleotide-binding</keyword>
<dbReference type="SUPFAM" id="SSF52540">
    <property type="entry name" value="P-loop containing nucleoside triphosphate hydrolases"/>
    <property type="match status" value="1"/>
</dbReference>
<feature type="binding site" evidence="6">
    <location>
        <position position="88"/>
    </location>
    <ligand>
        <name>(6S)-5-formyl-5,6,7,8-tetrahydrofolate</name>
        <dbReference type="ChEBI" id="CHEBI:57457"/>
    </ligand>
</feature>
<feature type="binding site" evidence="6">
    <location>
        <begin position="233"/>
        <end position="238"/>
    </location>
    <ligand>
        <name>GTP</name>
        <dbReference type="ChEBI" id="CHEBI:37565"/>
    </ligand>
</feature>
<feature type="binding site" evidence="6">
    <location>
        <begin position="252"/>
        <end position="258"/>
    </location>
    <ligand>
        <name>GTP</name>
        <dbReference type="ChEBI" id="CHEBI:37565"/>
    </ligand>
</feature>
<dbReference type="InterPro" id="IPR027368">
    <property type="entry name" value="MnmE_dom2"/>
</dbReference>
<evidence type="ECO:0000256" key="6">
    <source>
        <dbReference type="HAMAP-Rule" id="MF_00379"/>
    </source>
</evidence>
<dbReference type="CDD" id="cd04164">
    <property type="entry name" value="trmE"/>
    <property type="match status" value="1"/>
</dbReference>
<dbReference type="NCBIfam" id="TIGR00450">
    <property type="entry name" value="mnmE_trmE_thdF"/>
    <property type="match status" value="1"/>
</dbReference>
<name>A0ABU3Z750_9FIRM</name>
<feature type="binding site" evidence="6">
    <location>
        <position position="23"/>
    </location>
    <ligand>
        <name>(6S)-5-formyl-5,6,7,8-tetrahydrofolate</name>
        <dbReference type="ChEBI" id="CHEBI:57457"/>
    </ligand>
</feature>
<dbReference type="Proteomes" id="UP001272515">
    <property type="component" value="Unassembled WGS sequence"/>
</dbReference>
<dbReference type="NCBIfam" id="NF003661">
    <property type="entry name" value="PRK05291.1-3"/>
    <property type="match status" value="1"/>
</dbReference>
<dbReference type="Pfam" id="PF12631">
    <property type="entry name" value="MnmE_helical"/>
    <property type="match status" value="1"/>
</dbReference>
<comment type="cofactor">
    <cofactor evidence="6">
        <name>K(+)</name>
        <dbReference type="ChEBI" id="CHEBI:29103"/>
    </cofactor>
    <text evidence="6">Binds 1 potassium ion per subunit.</text>
</comment>
<keyword evidence="6" id="KW-0479">Metal-binding</keyword>
<feature type="binding site" evidence="6">
    <location>
        <begin position="277"/>
        <end position="280"/>
    </location>
    <ligand>
        <name>GTP</name>
        <dbReference type="ChEBI" id="CHEBI:37565"/>
    </ligand>
</feature>
<dbReference type="CDD" id="cd14858">
    <property type="entry name" value="TrmE_N"/>
    <property type="match status" value="1"/>
</dbReference>
<dbReference type="PANTHER" id="PTHR42714">
    <property type="entry name" value="TRNA MODIFICATION GTPASE GTPBP3"/>
    <property type="match status" value="1"/>
</dbReference>
<proteinExistence type="inferred from homology"/>
<dbReference type="InterPro" id="IPR025867">
    <property type="entry name" value="MnmE_helical"/>
</dbReference>
<evidence type="ECO:0000256" key="5">
    <source>
        <dbReference type="ARBA" id="ARBA00023134"/>
    </source>
</evidence>
<dbReference type="SUPFAM" id="SSF116878">
    <property type="entry name" value="TrmE connector domain"/>
    <property type="match status" value="1"/>
</dbReference>
<dbReference type="EC" id="3.6.-.-" evidence="6"/>
<comment type="subunit">
    <text evidence="6">Homodimer. Heterotetramer of two MnmE and two MnmG subunits.</text>
</comment>
<evidence type="ECO:0000313" key="9">
    <source>
        <dbReference type="EMBL" id="MDV5087728.1"/>
    </source>
</evidence>
<feature type="binding site" evidence="6">
    <location>
        <position position="254"/>
    </location>
    <ligand>
        <name>K(+)</name>
        <dbReference type="ChEBI" id="CHEBI:29103"/>
    </ligand>
</feature>
<dbReference type="PROSITE" id="PS51709">
    <property type="entry name" value="G_TRME"/>
    <property type="match status" value="1"/>
</dbReference>
<feature type="binding site" evidence="6">
    <location>
        <position position="252"/>
    </location>
    <ligand>
        <name>K(+)</name>
        <dbReference type="ChEBI" id="CHEBI:29103"/>
    </ligand>
</feature>
<organism evidence="9 10">
    <name type="scientific">Veillonella absiana</name>
    <dbReference type="NCBI Taxonomy" id="3079305"/>
    <lineage>
        <taxon>Bacteria</taxon>
        <taxon>Bacillati</taxon>
        <taxon>Bacillota</taxon>
        <taxon>Negativicutes</taxon>
        <taxon>Veillonellales</taxon>
        <taxon>Veillonellaceae</taxon>
        <taxon>Veillonella</taxon>
    </lineage>
</organism>
<dbReference type="InterPro" id="IPR018948">
    <property type="entry name" value="GTP-bd_TrmE_N"/>
</dbReference>
<feature type="binding site" evidence="6">
    <location>
        <position position="233"/>
    </location>
    <ligand>
        <name>K(+)</name>
        <dbReference type="ChEBI" id="CHEBI:29103"/>
    </ligand>
</feature>
<keyword evidence="6" id="KW-0963">Cytoplasm</keyword>
<dbReference type="Pfam" id="PF01926">
    <property type="entry name" value="MMR_HSR1"/>
    <property type="match status" value="1"/>
</dbReference>
<dbReference type="Pfam" id="PF10396">
    <property type="entry name" value="TrmE_N"/>
    <property type="match status" value="1"/>
</dbReference>
<gene>
    <name evidence="6 9" type="primary">mnmE</name>
    <name evidence="6" type="synonym">trmE</name>
    <name evidence="9" type="ORF">RVY80_02560</name>
</gene>
<dbReference type="HAMAP" id="MF_00379">
    <property type="entry name" value="GTPase_MnmE"/>
    <property type="match status" value="1"/>
</dbReference>
<protein>
    <recommendedName>
        <fullName evidence="6">tRNA modification GTPase MnmE</fullName>
        <ecNumber evidence="6">3.6.-.-</ecNumber>
    </recommendedName>
</protein>